<dbReference type="Proteomes" id="UP000375525">
    <property type="component" value="Unassembled WGS sequence"/>
</dbReference>
<keyword evidence="5" id="KW-0143">Chaperone</keyword>
<dbReference type="EMBL" id="CABVIH010000001">
    <property type="protein sequence ID" value="VVO48128.1"/>
    <property type="molecule type" value="Genomic_DNA"/>
</dbReference>
<sequence>METLLCSLYDALGLEMNIDEPALLIDEELMVHFDESPQGLEMICPLGEIPTDAALMRQALQMNYAGPLILASDVDGEVLLALVRMPDGSSGEELLAALEGLVQAAREIKSEFY</sequence>
<evidence type="ECO:0000256" key="2">
    <source>
        <dbReference type="ARBA" id="ARBA00010921"/>
    </source>
</evidence>
<evidence type="ECO:0000256" key="1">
    <source>
        <dbReference type="ARBA" id="ARBA00004496"/>
    </source>
</evidence>
<dbReference type="RefSeq" id="WP_150778224.1">
    <property type="nucleotide sequence ID" value="NZ_CABVIH010000001.1"/>
</dbReference>
<comment type="subcellular location">
    <subcellularLocation>
        <location evidence="1">Cytoplasm</location>
    </subcellularLocation>
</comment>
<dbReference type="SUPFAM" id="SSF69635">
    <property type="entry name" value="Type III secretory system chaperone-like"/>
    <property type="match status" value="1"/>
</dbReference>
<dbReference type="Gene3D" id="3.30.1460.10">
    <property type="match status" value="1"/>
</dbReference>
<dbReference type="GO" id="GO:0005737">
    <property type="term" value="C:cytoplasm"/>
    <property type="evidence" value="ECO:0007669"/>
    <property type="project" value="UniProtKB-SubCell"/>
</dbReference>
<dbReference type="Pfam" id="PF07824">
    <property type="entry name" value="Chaperone_III"/>
    <property type="match status" value="1"/>
</dbReference>
<accession>A0A5E7G905</accession>
<evidence type="ECO:0000313" key="7">
    <source>
        <dbReference type="Proteomes" id="UP000375525"/>
    </source>
</evidence>
<proteinExistence type="inferred from homology"/>
<dbReference type="InterPro" id="IPR013095">
    <property type="entry name" value="T3SS_chaperone"/>
</dbReference>
<evidence type="ECO:0000256" key="3">
    <source>
        <dbReference type="ARBA" id="ARBA00022490"/>
    </source>
</evidence>
<comment type="similarity">
    <text evidence="2">Belongs to the IpgE/SigE chaperone family.</text>
</comment>
<evidence type="ECO:0000313" key="6">
    <source>
        <dbReference type="EMBL" id="VVO48128.1"/>
    </source>
</evidence>
<reference evidence="6 7" key="1">
    <citation type="submission" date="2019-09" db="EMBL/GenBank/DDBJ databases">
        <authorList>
            <person name="Chandra G."/>
            <person name="Truman W A."/>
        </authorList>
    </citation>
    <scope>NUCLEOTIDE SEQUENCE [LARGE SCALE GENOMIC DNA]</scope>
    <source>
        <strain evidence="6">PS880</strain>
    </source>
</reference>
<keyword evidence="4" id="KW-0843">Virulence</keyword>
<evidence type="ECO:0000256" key="4">
    <source>
        <dbReference type="ARBA" id="ARBA00023026"/>
    </source>
</evidence>
<keyword evidence="3" id="KW-0963">Cytoplasm</keyword>
<gene>
    <name evidence="6" type="primary">sigE</name>
    <name evidence="6" type="ORF">PS880_00156</name>
</gene>
<name>A0A5E7G905_PSEFL</name>
<organism evidence="6 7">
    <name type="scientific">Pseudomonas fluorescens</name>
    <dbReference type="NCBI Taxonomy" id="294"/>
    <lineage>
        <taxon>Bacteria</taxon>
        <taxon>Pseudomonadati</taxon>
        <taxon>Pseudomonadota</taxon>
        <taxon>Gammaproteobacteria</taxon>
        <taxon>Pseudomonadales</taxon>
        <taxon>Pseudomonadaceae</taxon>
        <taxon>Pseudomonas</taxon>
    </lineage>
</organism>
<protein>
    <submittedName>
        <fullName evidence="6">Chaperone protein SigE</fullName>
    </submittedName>
</protein>
<evidence type="ECO:0000256" key="5">
    <source>
        <dbReference type="ARBA" id="ARBA00023186"/>
    </source>
</evidence>
<dbReference type="AlphaFoldDB" id="A0A5E7G905"/>
<dbReference type="OrthoDB" id="6561012at2"/>
<dbReference type="CDD" id="cd17022">
    <property type="entry name" value="T3SC_IA_SigE-like"/>
    <property type="match status" value="1"/>
</dbReference>